<dbReference type="Proteomes" id="UP001198565">
    <property type="component" value="Unassembled WGS sequence"/>
</dbReference>
<keyword evidence="2" id="KW-0805">Transcription regulation</keyword>
<accession>A0ABS7QZB2</accession>
<dbReference type="SUPFAM" id="SSF88946">
    <property type="entry name" value="Sigma2 domain of RNA polymerase sigma factors"/>
    <property type="match status" value="1"/>
</dbReference>
<feature type="domain" description="RNA polymerase sigma-70 region 2" evidence="7">
    <location>
        <begin position="35"/>
        <end position="93"/>
    </location>
</feature>
<dbReference type="SUPFAM" id="SSF88659">
    <property type="entry name" value="Sigma3 and sigma4 domains of RNA polymerase sigma factors"/>
    <property type="match status" value="1"/>
</dbReference>
<reference evidence="9 10" key="1">
    <citation type="submission" date="2021-08" db="EMBL/GenBank/DDBJ databases">
        <title>Streptomyces sp. PTM05 isolated from lichen.</title>
        <authorList>
            <person name="Somphong A."/>
            <person name="Phongsopitanun W."/>
            <person name="Tanasupawat S."/>
        </authorList>
    </citation>
    <scope>NUCLEOTIDE SEQUENCE [LARGE SCALE GENOMIC DNA]</scope>
    <source>
        <strain evidence="9 10">Ptm05</strain>
    </source>
</reference>
<feature type="compositionally biased region" description="Basic and acidic residues" evidence="6">
    <location>
        <begin position="1"/>
        <end position="12"/>
    </location>
</feature>
<proteinExistence type="inferred from homology"/>
<dbReference type="InterPro" id="IPR013324">
    <property type="entry name" value="RNA_pol_sigma_r3/r4-like"/>
</dbReference>
<feature type="domain" description="RNA polymerase sigma-70 region 4" evidence="8">
    <location>
        <begin position="123"/>
        <end position="171"/>
    </location>
</feature>
<evidence type="ECO:0000259" key="7">
    <source>
        <dbReference type="Pfam" id="PF04542"/>
    </source>
</evidence>
<protein>
    <submittedName>
        <fullName evidence="9">RNA polymerase subunit sigma</fullName>
    </submittedName>
</protein>
<dbReference type="InterPro" id="IPR007627">
    <property type="entry name" value="RNA_pol_sigma70_r2"/>
</dbReference>
<evidence type="ECO:0000256" key="3">
    <source>
        <dbReference type="ARBA" id="ARBA00023082"/>
    </source>
</evidence>
<dbReference type="EMBL" id="JAINVZ010000026">
    <property type="protein sequence ID" value="MBY8888549.1"/>
    <property type="molecule type" value="Genomic_DNA"/>
</dbReference>
<evidence type="ECO:0000313" key="10">
    <source>
        <dbReference type="Proteomes" id="UP001198565"/>
    </source>
</evidence>
<keyword evidence="4" id="KW-0238">DNA-binding</keyword>
<dbReference type="InterPro" id="IPR036388">
    <property type="entry name" value="WH-like_DNA-bd_sf"/>
</dbReference>
<dbReference type="Gene3D" id="1.10.1740.10">
    <property type="match status" value="1"/>
</dbReference>
<dbReference type="Pfam" id="PF04542">
    <property type="entry name" value="Sigma70_r2"/>
    <property type="match status" value="1"/>
</dbReference>
<gene>
    <name evidence="9" type="ORF">K7472_27445</name>
</gene>
<evidence type="ECO:0000256" key="6">
    <source>
        <dbReference type="SAM" id="MobiDB-lite"/>
    </source>
</evidence>
<keyword evidence="10" id="KW-1185">Reference proteome</keyword>
<comment type="similarity">
    <text evidence="1">Belongs to the sigma-70 factor family. ECF subfamily.</text>
</comment>
<dbReference type="InterPro" id="IPR039425">
    <property type="entry name" value="RNA_pol_sigma-70-like"/>
</dbReference>
<evidence type="ECO:0000259" key="8">
    <source>
        <dbReference type="Pfam" id="PF04545"/>
    </source>
</evidence>
<keyword evidence="5" id="KW-0804">Transcription</keyword>
<organism evidence="9 10">
    <name type="scientific">Streptantibioticus parmotrematis</name>
    <dbReference type="NCBI Taxonomy" id="2873249"/>
    <lineage>
        <taxon>Bacteria</taxon>
        <taxon>Bacillati</taxon>
        <taxon>Actinomycetota</taxon>
        <taxon>Actinomycetes</taxon>
        <taxon>Kitasatosporales</taxon>
        <taxon>Streptomycetaceae</taxon>
        <taxon>Streptantibioticus</taxon>
    </lineage>
</organism>
<name>A0ABS7QZB2_9ACTN</name>
<evidence type="ECO:0000256" key="5">
    <source>
        <dbReference type="ARBA" id="ARBA00023163"/>
    </source>
</evidence>
<sequence length="183" mass="19931">MRQDAGVSEHRPSRGQHRRSTGPEPDEELIRALHAAHAAPLYAFALRLVEGDRDRAQDVVRETLLTAWRETERLERGAAALRPWLVSVARRIALGPAGGGAPAPVPESGEVDAALRMMAVCDALADLTEGHREALTATYFAGRTAAQAAQVLGVPAQEVRTRAFYALRRLKIALEERGGLRRT</sequence>
<dbReference type="PANTHER" id="PTHR43133">
    <property type="entry name" value="RNA POLYMERASE ECF-TYPE SIGMA FACTO"/>
    <property type="match status" value="1"/>
</dbReference>
<feature type="region of interest" description="Disordered" evidence="6">
    <location>
        <begin position="1"/>
        <end position="25"/>
    </location>
</feature>
<comment type="caution">
    <text evidence="9">The sequence shown here is derived from an EMBL/GenBank/DDBJ whole genome shotgun (WGS) entry which is preliminary data.</text>
</comment>
<evidence type="ECO:0000256" key="4">
    <source>
        <dbReference type="ARBA" id="ARBA00023125"/>
    </source>
</evidence>
<evidence type="ECO:0000256" key="2">
    <source>
        <dbReference type="ARBA" id="ARBA00023015"/>
    </source>
</evidence>
<dbReference type="Pfam" id="PF04545">
    <property type="entry name" value="Sigma70_r4"/>
    <property type="match status" value="1"/>
</dbReference>
<dbReference type="Gene3D" id="1.10.10.10">
    <property type="entry name" value="Winged helix-like DNA-binding domain superfamily/Winged helix DNA-binding domain"/>
    <property type="match status" value="1"/>
</dbReference>
<evidence type="ECO:0000256" key="1">
    <source>
        <dbReference type="ARBA" id="ARBA00010641"/>
    </source>
</evidence>
<evidence type="ECO:0000313" key="9">
    <source>
        <dbReference type="EMBL" id="MBY8888549.1"/>
    </source>
</evidence>
<dbReference type="PANTHER" id="PTHR43133:SF52">
    <property type="entry name" value="ECF RNA POLYMERASE SIGMA FACTOR SIGL"/>
    <property type="match status" value="1"/>
</dbReference>
<keyword evidence="3" id="KW-0731">Sigma factor</keyword>
<dbReference type="InterPro" id="IPR013325">
    <property type="entry name" value="RNA_pol_sigma_r2"/>
</dbReference>
<dbReference type="InterPro" id="IPR007630">
    <property type="entry name" value="RNA_pol_sigma70_r4"/>
</dbReference>